<dbReference type="InterPro" id="IPR038636">
    <property type="entry name" value="Wzi_sf"/>
</dbReference>
<dbReference type="RefSeq" id="WP_035078729.1">
    <property type="nucleotide sequence ID" value="NZ_JMIH01000029.1"/>
</dbReference>
<dbReference type="Pfam" id="PF14052">
    <property type="entry name" value="Caps_assemb_Wzi"/>
    <property type="match status" value="1"/>
</dbReference>
<dbReference type="InterPro" id="IPR026950">
    <property type="entry name" value="Caps_assemb_Wzi"/>
</dbReference>
<feature type="chain" id="PRO_5001696981" description="Capsule assembly protein Wzi" evidence="1">
    <location>
        <begin position="20"/>
        <end position="563"/>
    </location>
</feature>
<evidence type="ECO:0008006" key="4">
    <source>
        <dbReference type="Google" id="ProtNLM"/>
    </source>
</evidence>
<proteinExistence type="predicted"/>
<evidence type="ECO:0000313" key="3">
    <source>
        <dbReference type="Proteomes" id="UP000027821"/>
    </source>
</evidence>
<reference evidence="2 3" key="1">
    <citation type="submission" date="2014-04" db="EMBL/GenBank/DDBJ databases">
        <title>Characterization and application of a salt tolerant electro-active bacterium.</title>
        <authorList>
            <person name="Yang L."/>
            <person name="Wei S."/>
            <person name="Tay Q.X.M."/>
        </authorList>
    </citation>
    <scope>NUCLEOTIDE SEQUENCE [LARGE SCALE GENOMIC DNA]</scope>
    <source>
        <strain evidence="2 3">LY1</strain>
    </source>
</reference>
<dbReference type="Proteomes" id="UP000027821">
    <property type="component" value="Unassembled WGS sequence"/>
</dbReference>
<protein>
    <recommendedName>
        <fullName evidence="4">Capsule assembly protein Wzi</fullName>
    </recommendedName>
</protein>
<comment type="caution">
    <text evidence="2">The sequence shown here is derived from an EMBL/GenBank/DDBJ whole genome shotgun (WGS) entry which is preliminary data.</text>
</comment>
<dbReference type="eggNOG" id="ENOG5033SDR">
    <property type="taxonomic scope" value="Bacteria"/>
</dbReference>
<keyword evidence="3" id="KW-1185">Reference proteome</keyword>
<gene>
    <name evidence="2" type="ORF">EL17_20135</name>
</gene>
<dbReference type="EMBL" id="JMIH01000029">
    <property type="protein sequence ID" value="KEO72001.1"/>
    <property type="molecule type" value="Genomic_DNA"/>
</dbReference>
<evidence type="ECO:0000256" key="1">
    <source>
        <dbReference type="SAM" id="SignalP"/>
    </source>
</evidence>
<dbReference type="OrthoDB" id="1293009at2"/>
<organism evidence="2 3">
    <name type="scientific">Anditalea andensis</name>
    <dbReference type="NCBI Taxonomy" id="1048983"/>
    <lineage>
        <taxon>Bacteria</taxon>
        <taxon>Pseudomonadati</taxon>
        <taxon>Bacteroidota</taxon>
        <taxon>Cytophagia</taxon>
        <taxon>Cytophagales</taxon>
        <taxon>Cytophagaceae</taxon>
        <taxon>Anditalea</taxon>
    </lineage>
</organism>
<dbReference type="AlphaFoldDB" id="A0A074KPX1"/>
<feature type="signal peptide" evidence="1">
    <location>
        <begin position="1"/>
        <end position="19"/>
    </location>
</feature>
<sequence length="563" mass="64405">MKKLLFFIALAFSAANVSAQNVPLNFPLIQDYMRRLQVIGEIDSELTFHYRPVDLHAALPDFETMYGLASSDSIRLTLSLVNAGKNDRFEISLLPLQLNTVYNSSYPYTGGNGPMVPARGPQTLLSGGMHVRFGRLSMQVLPQFQWAQNLPFEEYPENAPLSYFQLMNRGLFGLESPVRHGRNPITRILPGNSHLKLDLNHIAIGLSTENIWWGPSQYNALLLGDNAQGFTHFTIHSQKPLKTPIGNFEGQYFVGMLEGLNIPHFSDGAFDNVIRTKEEEDWRYFTGISISYSPKWLPGLSLGVGRTFQIYRNDMQDTFRAYFPLFVPLYKEGEGIEENVELREDQNINLFSRWVIPGAKFEMYMEYIRNDHEVNARYLLLNPEHSRGFTLGFAKYVRLPDDSQLEIKSEYNRTQISINNIIRWPGAPNNGLGLYDNYQVRHGLTHRGQILGPGTGTSGNFFKVEINKVHHLDKVGITFERYGRERNFYQYALTSGESVKPWTDLTMGINYEKKINQFLISTVLRGTASLNYNFYAETPTNDPFSEGRTRYNLNNVTKVAYLF</sequence>
<evidence type="ECO:0000313" key="2">
    <source>
        <dbReference type="EMBL" id="KEO72001.1"/>
    </source>
</evidence>
<dbReference type="Gene3D" id="2.40.160.130">
    <property type="entry name" value="Capsule assembly protein Wzi"/>
    <property type="match status" value="1"/>
</dbReference>
<accession>A0A074KPX1</accession>
<keyword evidence="1" id="KW-0732">Signal</keyword>
<name>A0A074KPX1_9BACT</name>